<keyword evidence="2" id="KW-1185">Reference proteome</keyword>
<comment type="caution">
    <text evidence="1">The sequence shown here is derived from an EMBL/GenBank/DDBJ whole genome shotgun (WGS) entry which is preliminary data.</text>
</comment>
<organism evidence="1 2">
    <name type="scientific">Streptomyces cuspidosporus</name>
    <dbReference type="NCBI Taxonomy" id="66882"/>
    <lineage>
        <taxon>Bacteria</taxon>
        <taxon>Bacillati</taxon>
        <taxon>Actinomycetota</taxon>
        <taxon>Actinomycetes</taxon>
        <taxon>Kitasatosporales</taxon>
        <taxon>Streptomycetaceae</taxon>
        <taxon>Streptomyces</taxon>
    </lineage>
</organism>
<gene>
    <name evidence="1" type="ORF">GCM10010246_31050</name>
</gene>
<dbReference type="Proteomes" id="UP001500253">
    <property type="component" value="Unassembled WGS sequence"/>
</dbReference>
<evidence type="ECO:0000313" key="1">
    <source>
        <dbReference type="EMBL" id="GAA2343311.1"/>
    </source>
</evidence>
<protein>
    <submittedName>
        <fullName evidence="1">Uncharacterized protein</fullName>
    </submittedName>
</protein>
<accession>A0ABN3G3F9</accession>
<reference evidence="1 2" key="1">
    <citation type="journal article" date="2019" name="Int. J. Syst. Evol. Microbiol.">
        <title>The Global Catalogue of Microorganisms (GCM) 10K type strain sequencing project: providing services to taxonomists for standard genome sequencing and annotation.</title>
        <authorList>
            <consortium name="The Broad Institute Genomics Platform"/>
            <consortium name="The Broad Institute Genome Sequencing Center for Infectious Disease"/>
            <person name="Wu L."/>
            <person name="Ma J."/>
        </authorList>
    </citation>
    <scope>NUCLEOTIDE SEQUENCE [LARGE SCALE GENOMIC DNA]</scope>
    <source>
        <strain evidence="1 2">JCM 4316</strain>
    </source>
</reference>
<name>A0ABN3G3F9_9ACTN</name>
<evidence type="ECO:0000313" key="2">
    <source>
        <dbReference type="Proteomes" id="UP001500253"/>
    </source>
</evidence>
<dbReference type="EMBL" id="BAAASD010000010">
    <property type="protein sequence ID" value="GAA2343311.1"/>
    <property type="molecule type" value="Genomic_DNA"/>
</dbReference>
<sequence length="47" mass="4617">MSLWGRIATAVLGVALLVAPLLPVFPGVHAETATGVVHVPARSAGGG</sequence>
<proteinExistence type="predicted"/>
<dbReference type="RefSeq" id="WP_346175040.1">
    <property type="nucleotide sequence ID" value="NZ_BAAASD010000010.1"/>
</dbReference>